<dbReference type="InterPro" id="IPR036864">
    <property type="entry name" value="Zn2-C6_fun-type_DNA-bd_sf"/>
</dbReference>
<feature type="compositionally biased region" description="Basic and acidic residues" evidence="2">
    <location>
        <begin position="201"/>
        <end position="220"/>
    </location>
</feature>
<dbReference type="InterPro" id="IPR051159">
    <property type="entry name" value="Hexapeptide_acetyltransf"/>
</dbReference>
<dbReference type="PANTHER" id="PTHR23416:SF76">
    <property type="entry name" value="ZN(II)2CYS6 TRANSCRIPTION FACTOR (EUROFUNG)"/>
    <property type="match status" value="1"/>
</dbReference>
<feature type="compositionally biased region" description="Basic and acidic residues" evidence="2">
    <location>
        <begin position="132"/>
        <end position="146"/>
    </location>
</feature>
<dbReference type="Gene3D" id="4.10.240.10">
    <property type="entry name" value="Zn(2)-C6 fungal-type DNA-binding domain"/>
    <property type="match status" value="1"/>
</dbReference>
<feature type="compositionally biased region" description="Basic and acidic residues" evidence="2">
    <location>
        <begin position="388"/>
        <end position="398"/>
    </location>
</feature>
<evidence type="ECO:0000313" key="4">
    <source>
        <dbReference type="EMBL" id="KAK8244198.1"/>
    </source>
</evidence>
<feature type="compositionally biased region" description="Basic and acidic residues" evidence="2">
    <location>
        <begin position="1"/>
        <end position="26"/>
    </location>
</feature>
<feature type="compositionally biased region" description="Polar residues" evidence="2">
    <location>
        <begin position="191"/>
        <end position="200"/>
    </location>
</feature>
<feature type="region of interest" description="Disordered" evidence="2">
    <location>
        <begin position="325"/>
        <end position="413"/>
    </location>
</feature>
<organism evidence="4 5">
    <name type="scientific">Phyllosticta capitalensis</name>
    <dbReference type="NCBI Taxonomy" id="121624"/>
    <lineage>
        <taxon>Eukaryota</taxon>
        <taxon>Fungi</taxon>
        <taxon>Dikarya</taxon>
        <taxon>Ascomycota</taxon>
        <taxon>Pezizomycotina</taxon>
        <taxon>Dothideomycetes</taxon>
        <taxon>Dothideomycetes incertae sedis</taxon>
        <taxon>Botryosphaeriales</taxon>
        <taxon>Phyllostictaceae</taxon>
        <taxon>Phyllosticta</taxon>
    </lineage>
</organism>
<feature type="compositionally biased region" description="Basic and acidic residues" evidence="2">
    <location>
        <begin position="233"/>
        <end position="246"/>
    </location>
</feature>
<reference evidence="4 5" key="1">
    <citation type="submission" date="2024-04" db="EMBL/GenBank/DDBJ databases">
        <title>Phyllosticta paracitricarpa is synonymous to the EU quarantine fungus P. citricarpa based on phylogenomic analyses.</title>
        <authorList>
            <consortium name="Lawrence Berkeley National Laboratory"/>
            <person name="Van Ingen-Buijs V.A."/>
            <person name="Van Westerhoven A.C."/>
            <person name="Haridas S."/>
            <person name="Skiadas P."/>
            <person name="Martin F."/>
            <person name="Groenewald J.Z."/>
            <person name="Crous P.W."/>
            <person name="Seidl M.F."/>
        </authorList>
    </citation>
    <scope>NUCLEOTIDE SEQUENCE [LARGE SCALE GENOMIC DNA]</scope>
    <source>
        <strain evidence="4 5">CBS 123374</strain>
    </source>
</reference>
<evidence type="ECO:0000256" key="2">
    <source>
        <dbReference type="SAM" id="MobiDB-lite"/>
    </source>
</evidence>
<dbReference type="SUPFAM" id="SSF51161">
    <property type="entry name" value="Trimeric LpxA-like enzymes"/>
    <property type="match status" value="1"/>
</dbReference>
<feature type="compositionally biased region" description="Acidic residues" evidence="2">
    <location>
        <begin position="147"/>
        <end position="164"/>
    </location>
</feature>
<dbReference type="Pfam" id="PF14602">
    <property type="entry name" value="Hexapep_2"/>
    <property type="match status" value="1"/>
</dbReference>
<feature type="domain" description="Zn(2)-C6 fungal-type" evidence="3">
    <location>
        <begin position="286"/>
        <end position="314"/>
    </location>
</feature>
<dbReference type="Pfam" id="PF00172">
    <property type="entry name" value="Zn_clus"/>
    <property type="match status" value="1"/>
</dbReference>
<feature type="compositionally biased region" description="Polar residues" evidence="2">
    <location>
        <begin position="331"/>
        <end position="341"/>
    </location>
</feature>
<evidence type="ECO:0000259" key="3">
    <source>
        <dbReference type="PROSITE" id="PS50048"/>
    </source>
</evidence>
<dbReference type="EMBL" id="JBBWRZ010000002">
    <property type="protein sequence ID" value="KAK8244198.1"/>
    <property type="molecule type" value="Genomic_DNA"/>
</dbReference>
<gene>
    <name evidence="4" type="ORF">HDK90DRAFT_148432</name>
</gene>
<dbReference type="InterPro" id="IPR011004">
    <property type="entry name" value="Trimer_LpxA-like_sf"/>
</dbReference>
<dbReference type="PROSITE" id="PS00463">
    <property type="entry name" value="ZN2_CY6_FUNGAL_1"/>
    <property type="match status" value="1"/>
</dbReference>
<dbReference type="SMART" id="SM00066">
    <property type="entry name" value="GAL4"/>
    <property type="match status" value="1"/>
</dbReference>
<dbReference type="PANTHER" id="PTHR23416">
    <property type="entry name" value="SIALIC ACID SYNTHASE-RELATED"/>
    <property type="match status" value="1"/>
</dbReference>
<dbReference type="PROSITE" id="PS50048">
    <property type="entry name" value="ZN2_CY6_FUNGAL_2"/>
    <property type="match status" value="1"/>
</dbReference>
<evidence type="ECO:0000313" key="5">
    <source>
        <dbReference type="Proteomes" id="UP001492380"/>
    </source>
</evidence>
<feature type="region of interest" description="Disordered" evidence="2">
    <location>
        <begin position="1"/>
        <end position="281"/>
    </location>
</feature>
<dbReference type="InterPro" id="IPR001138">
    <property type="entry name" value="Zn2Cys6_DnaBD"/>
</dbReference>
<dbReference type="Gene3D" id="2.160.10.10">
    <property type="entry name" value="Hexapeptide repeat proteins"/>
    <property type="match status" value="1"/>
</dbReference>
<sequence length="694" mass="76704">MAHEPRDLVMRKAPDSAANHDVRPSHSDAVVGFTAVNSRPSRAQSANDSPVAPPGHESFFKTSPEMNAPQDLPPTHGLASAAKMDPTPPNDPHLRTNSPSPYKRPTDFRIIPYTPPAEKKRKRLATDDPDDGSERFSPERQARAATEEQDYDSASDLESDDNSPEADMRPSEEQDSGSNKLALDHHRSQKQTHVQAQADKSTADDQKERHGSKQSERTDSACDNAGAIANIIERPRESHGPARKDAAPSSQLTSENPGIAEITKAGVQIDPQKKRKRNFSNRTKTGCQTCRRRKKKCDENKPVCFNCSRGGFVCEGYLTTSWPKSGMPKTTPIQSKQSFSESPRIFPRPIGDQASENRSTIRTEESQPRLPSISEDSSCDFRGQWGPVREDQPRRTYSQDRSAGPDVPSIMARAPSDPYRRMIVGESGQHEQQAPWIPTQRPEQLPKHTSLPHEAVGPAPAPLNSVGIFRSVQLTPLAGGSRHDQLPFPQENVAQMLGQFPYYRNEPLLVESRKRCKALLQKYNFALMAGLRDDDDLQLLREVIVPSEGIKSEQPFRVGQIARDVRVEGPFTCDYGWNIVLHEKVTVGPNCSFEDGAKIEIGPRTVIGPDVKIYTSDPHNWPARKEGDEVPTISRNITIDEDVFIGGNSTILSGIHIKKGTVVAAGSVLSRRMFPPDGKIPERSKVAGNPARVL</sequence>
<proteinExistence type="predicted"/>
<feature type="compositionally biased region" description="Polar residues" evidence="2">
    <location>
        <begin position="35"/>
        <end position="48"/>
    </location>
</feature>
<evidence type="ECO:0000256" key="1">
    <source>
        <dbReference type="ARBA" id="ARBA00023242"/>
    </source>
</evidence>
<keyword evidence="1" id="KW-0539">Nucleus</keyword>
<dbReference type="CDD" id="cd00067">
    <property type="entry name" value="GAL4"/>
    <property type="match status" value="1"/>
</dbReference>
<name>A0ABR1Z0T0_9PEZI</name>
<dbReference type="Proteomes" id="UP001492380">
    <property type="component" value="Unassembled WGS sequence"/>
</dbReference>
<dbReference type="InterPro" id="IPR001451">
    <property type="entry name" value="Hexapep"/>
</dbReference>
<dbReference type="SUPFAM" id="SSF57701">
    <property type="entry name" value="Zn2/Cys6 DNA-binding domain"/>
    <property type="match status" value="1"/>
</dbReference>
<protein>
    <recommendedName>
        <fullName evidence="3">Zn(2)-C6 fungal-type domain-containing protein</fullName>
    </recommendedName>
</protein>
<comment type="caution">
    <text evidence="4">The sequence shown here is derived from an EMBL/GenBank/DDBJ whole genome shotgun (WGS) entry which is preliminary data.</text>
</comment>
<accession>A0ABR1Z0T0</accession>
<keyword evidence="5" id="KW-1185">Reference proteome</keyword>